<dbReference type="EMBL" id="JAVDQH010000008">
    <property type="protein sequence ID" value="MDR6244371.1"/>
    <property type="molecule type" value="Genomic_DNA"/>
</dbReference>
<sequence length="211" mass="23917">MNTNKQPNQQNDTSTKNTRRRGEVLENALLQAAWDELNEVGYSEMSMDGVAARAQTNKNALYRRWPSKSELVIAAIIKYLPRPAMKAPDTGNLRDDVLTFLLQITDTIQMVGAETVFGILADYGDRTILGSLADFKEKVQDDSLNSIMRDILQHAVKRGEVAPEAIRSRIVSLPFDLIRYEFLIKQQMLTTETVTEIVDYIFLPLVLLNRN</sequence>
<feature type="region of interest" description="Disordered" evidence="5">
    <location>
        <begin position="1"/>
        <end position="22"/>
    </location>
</feature>
<proteinExistence type="predicted"/>
<keyword evidence="1" id="KW-0805">Transcription regulation</keyword>
<evidence type="ECO:0000313" key="7">
    <source>
        <dbReference type="EMBL" id="MDR6244371.1"/>
    </source>
</evidence>
<evidence type="ECO:0000313" key="8">
    <source>
        <dbReference type="Proteomes" id="UP001185028"/>
    </source>
</evidence>
<dbReference type="Gene3D" id="1.10.10.60">
    <property type="entry name" value="Homeodomain-like"/>
    <property type="match status" value="1"/>
</dbReference>
<feature type="compositionally biased region" description="Polar residues" evidence="5">
    <location>
        <begin position="1"/>
        <end position="16"/>
    </location>
</feature>
<dbReference type="Gene3D" id="1.10.357.10">
    <property type="entry name" value="Tetracycline Repressor, domain 2"/>
    <property type="match status" value="1"/>
</dbReference>
<evidence type="ECO:0000256" key="4">
    <source>
        <dbReference type="PROSITE-ProRule" id="PRU00335"/>
    </source>
</evidence>
<feature type="domain" description="HTH tetR-type" evidence="6">
    <location>
        <begin position="23"/>
        <end position="83"/>
    </location>
</feature>
<dbReference type="PANTHER" id="PTHR30055">
    <property type="entry name" value="HTH-TYPE TRANSCRIPTIONAL REGULATOR RUTR"/>
    <property type="match status" value="1"/>
</dbReference>
<dbReference type="PROSITE" id="PS50977">
    <property type="entry name" value="HTH_TETR_2"/>
    <property type="match status" value="1"/>
</dbReference>
<dbReference type="InterPro" id="IPR011075">
    <property type="entry name" value="TetR_C"/>
</dbReference>
<name>A0ABU1IYR7_9BACL</name>
<accession>A0ABU1IYR7</accession>
<evidence type="ECO:0000259" key="6">
    <source>
        <dbReference type="PROSITE" id="PS50977"/>
    </source>
</evidence>
<dbReference type="PANTHER" id="PTHR30055:SF225">
    <property type="entry name" value="TRANSCRIPTIONAL REGULATORY PROTEIN-RELATED"/>
    <property type="match status" value="1"/>
</dbReference>
<dbReference type="RefSeq" id="WP_188773783.1">
    <property type="nucleotide sequence ID" value="NZ_BMMB01000001.1"/>
</dbReference>
<dbReference type="Pfam" id="PF00440">
    <property type="entry name" value="TetR_N"/>
    <property type="match status" value="1"/>
</dbReference>
<organism evidence="7 8">
    <name type="scientific">Paenibacillus hunanensis</name>
    <dbReference type="NCBI Taxonomy" id="539262"/>
    <lineage>
        <taxon>Bacteria</taxon>
        <taxon>Bacillati</taxon>
        <taxon>Bacillota</taxon>
        <taxon>Bacilli</taxon>
        <taxon>Bacillales</taxon>
        <taxon>Paenibacillaceae</taxon>
        <taxon>Paenibacillus</taxon>
    </lineage>
</organism>
<comment type="caution">
    <text evidence="7">The sequence shown here is derived from an EMBL/GenBank/DDBJ whole genome shotgun (WGS) entry which is preliminary data.</text>
</comment>
<protein>
    <submittedName>
        <fullName evidence="7">AcrR family transcriptional regulator</fullName>
    </submittedName>
</protein>
<evidence type="ECO:0000256" key="1">
    <source>
        <dbReference type="ARBA" id="ARBA00023015"/>
    </source>
</evidence>
<dbReference type="Pfam" id="PF16859">
    <property type="entry name" value="TetR_C_11"/>
    <property type="match status" value="1"/>
</dbReference>
<dbReference type="InterPro" id="IPR009057">
    <property type="entry name" value="Homeodomain-like_sf"/>
</dbReference>
<reference evidence="7 8" key="1">
    <citation type="submission" date="2023-07" db="EMBL/GenBank/DDBJ databases">
        <title>Genomic Encyclopedia of Type Strains, Phase IV (KMG-IV): sequencing the most valuable type-strain genomes for metagenomic binning, comparative biology and taxonomic classification.</title>
        <authorList>
            <person name="Goeker M."/>
        </authorList>
    </citation>
    <scope>NUCLEOTIDE SEQUENCE [LARGE SCALE GENOMIC DNA]</scope>
    <source>
        <strain evidence="7 8">DSM 22170</strain>
    </source>
</reference>
<evidence type="ECO:0000256" key="2">
    <source>
        <dbReference type="ARBA" id="ARBA00023125"/>
    </source>
</evidence>
<keyword evidence="3" id="KW-0804">Transcription</keyword>
<gene>
    <name evidence="7" type="ORF">JOC58_002264</name>
</gene>
<dbReference type="Proteomes" id="UP001185028">
    <property type="component" value="Unassembled WGS sequence"/>
</dbReference>
<feature type="DNA-binding region" description="H-T-H motif" evidence="4">
    <location>
        <begin position="46"/>
        <end position="65"/>
    </location>
</feature>
<evidence type="ECO:0000256" key="3">
    <source>
        <dbReference type="ARBA" id="ARBA00023163"/>
    </source>
</evidence>
<dbReference type="InterPro" id="IPR036271">
    <property type="entry name" value="Tet_transcr_reg_TetR-rel_C_sf"/>
</dbReference>
<dbReference type="SUPFAM" id="SSF48498">
    <property type="entry name" value="Tetracyclin repressor-like, C-terminal domain"/>
    <property type="match status" value="1"/>
</dbReference>
<keyword evidence="2 4" id="KW-0238">DNA-binding</keyword>
<dbReference type="InterPro" id="IPR050109">
    <property type="entry name" value="HTH-type_TetR-like_transc_reg"/>
</dbReference>
<evidence type="ECO:0000256" key="5">
    <source>
        <dbReference type="SAM" id="MobiDB-lite"/>
    </source>
</evidence>
<dbReference type="InterPro" id="IPR001647">
    <property type="entry name" value="HTH_TetR"/>
</dbReference>
<keyword evidence="8" id="KW-1185">Reference proteome</keyword>
<dbReference type="SUPFAM" id="SSF46689">
    <property type="entry name" value="Homeodomain-like"/>
    <property type="match status" value="1"/>
</dbReference>